<evidence type="ECO:0000313" key="3">
    <source>
        <dbReference type="Proteomes" id="UP000021816"/>
    </source>
</evidence>
<dbReference type="AlphaFoldDB" id="A0A011N969"/>
<evidence type="ECO:0000313" key="2">
    <source>
        <dbReference type="EMBL" id="EXI79168.1"/>
    </source>
</evidence>
<evidence type="ECO:0000256" key="1">
    <source>
        <dbReference type="SAM" id="MobiDB-lite"/>
    </source>
</evidence>
<feature type="compositionally biased region" description="Polar residues" evidence="1">
    <location>
        <begin position="28"/>
        <end position="39"/>
    </location>
</feature>
<sequence>MVEDPADYRWSSYRANGFGQTDLKLSTHPVTSKSPTTPANARPAIASCATPRLTEKPWPTCGSRSIKACRLATAAFTPKSHRPSENDAKLGHAGDHAAMAKTLRMQDNNNRLYWRTRLVAKVQQDKGAVPSLRFGSVVSFVA</sequence>
<gene>
    <name evidence="2" type="ORF">AW10_02564</name>
</gene>
<reference evidence="2 3" key="1">
    <citation type="submission" date="2014-02" db="EMBL/GenBank/DDBJ databases">
        <title>Expanding our view of genomic diversity in Candidatus Accumulibacter clades.</title>
        <authorList>
            <person name="Skennerton C.T."/>
            <person name="Barr J.J."/>
            <person name="Slater F.R."/>
            <person name="Bond P.L."/>
            <person name="Tyson G.W."/>
        </authorList>
    </citation>
    <scope>NUCLEOTIDE SEQUENCE [LARGE SCALE GENOMIC DNA]</scope>
    <source>
        <strain evidence="3">BA-92</strain>
    </source>
</reference>
<name>A0A011N969_9PROT</name>
<accession>A0A011N969</accession>
<protein>
    <submittedName>
        <fullName evidence="2">Uncharacterized protein</fullName>
    </submittedName>
</protein>
<dbReference type="Proteomes" id="UP000021816">
    <property type="component" value="Unassembled WGS sequence"/>
</dbReference>
<comment type="caution">
    <text evidence="2">The sequence shown here is derived from an EMBL/GenBank/DDBJ whole genome shotgun (WGS) entry which is preliminary data.</text>
</comment>
<dbReference type="EMBL" id="JEMX01000060">
    <property type="protein sequence ID" value="EXI79168.1"/>
    <property type="molecule type" value="Genomic_DNA"/>
</dbReference>
<feature type="region of interest" description="Disordered" evidence="1">
    <location>
        <begin position="24"/>
        <end position="48"/>
    </location>
</feature>
<proteinExistence type="predicted"/>
<organism evidence="2 3">
    <name type="scientific">Candidatus Accumulibacter appositus</name>
    <dbReference type="NCBI Taxonomy" id="1454003"/>
    <lineage>
        <taxon>Bacteria</taxon>
        <taxon>Pseudomonadati</taxon>
        <taxon>Pseudomonadota</taxon>
        <taxon>Betaproteobacteria</taxon>
        <taxon>Candidatus Accumulibacter</taxon>
    </lineage>
</organism>